<dbReference type="AlphaFoldDB" id="A0A4Z2E5A3"/>
<protein>
    <submittedName>
        <fullName evidence="2">Uncharacterized protein</fullName>
    </submittedName>
</protein>
<feature type="compositionally biased region" description="Low complexity" evidence="1">
    <location>
        <begin position="38"/>
        <end position="49"/>
    </location>
</feature>
<dbReference type="EMBL" id="SRLO01017331">
    <property type="protein sequence ID" value="TNN23794.1"/>
    <property type="molecule type" value="Genomic_DNA"/>
</dbReference>
<organism evidence="2 3">
    <name type="scientific">Liparis tanakae</name>
    <name type="common">Tanaka's snailfish</name>
    <dbReference type="NCBI Taxonomy" id="230148"/>
    <lineage>
        <taxon>Eukaryota</taxon>
        <taxon>Metazoa</taxon>
        <taxon>Chordata</taxon>
        <taxon>Craniata</taxon>
        <taxon>Vertebrata</taxon>
        <taxon>Euteleostomi</taxon>
        <taxon>Actinopterygii</taxon>
        <taxon>Neopterygii</taxon>
        <taxon>Teleostei</taxon>
        <taxon>Neoteleostei</taxon>
        <taxon>Acanthomorphata</taxon>
        <taxon>Eupercaria</taxon>
        <taxon>Perciformes</taxon>
        <taxon>Cottioidei</taxon>
        <taxon>Cottales</taxon>
        <taxon>Liparidae</taxon>
        <taxon>Liparis</taxon>
    </lineage>
</organism>
<sequence length="93" mass="10194">MKKEEGKEVRKRVAMKKEEGKEVRKRVAMKKEESVIKSSTSSDVTGTSDHSSDLLRNDLRRLSEAFCWSSSPSPGSGPGSGPGVHTAARDPHR</sequence>
<gene>
    <name evidence="2" type="ORF">EYF80_066084</name>
</gene>
<keyword evidence="3" id="KW-1185">Reference proteome</keyword>
<reference evidence="2 3" key="1">
    <citation type="submission" date="2019-03" db="EMBL/GenBank/DDBJ databases">
        <title>First draft genome of Liparis tanakae, snailfish: a comprehensive survey of snailfish specific genes.</title>
        <authorList>
            <person name="Kim W."/>
            <person name="Song I."/>
            <person name="Jeong J.-H."/>
            <person name="Kim D."/>
            <person name="Kim S."/>
            <person name="Ryu S."/>
            <person name="Song J.Y."/>
            <person name="Lee S.K."/>
        </authorList>
    </citation>
    <scope>NUCLEOTIDE SEQUENCE [LARGE SCALE GENOMIC DNA]</scope>
    <source>
        <tissue evidence="2">Muscle</tissue>
    </source>
</reference>
<feature type="region of interest" description="Disordered" evidence="1">
    <location>
        <begin position="1"/>
        <end position="93"/>
    </location>
</feature>
<evidence type="ECO:0000313" key="2">
    <source>
        <dbReference type="EMBL" id="TNN23794.1"/>
    </source>
</evidence>
<proteinExistence type="predicted"/>
<accession>A0A4Z2E5A3</accession>
<evidence type="ECO:0000313" key="3">
    <source>
        <dbReference type="Proteomes" id="UP000314294"/>
    </source>
</evidence>
<name>A0A4Z2E5A3_9TELE</name>
<evidence type="ECO:0000256" key="1">
    <source>
        <dbReference type="SAM" id="MobiDB-lite"/>
    </source>
</evidence>
<feature type="compositionally biased region" description="Basic and acidic residues" evidence="1">
    <location>
        <begin position="50"/>
        <end position="63"/>
    </location>
</feature>
<dbReference type="Proteomes" id="UP000314294">
    <property type="component" value="Unassembled WGS sequence"/>
</dbReference>
<comment type="caution">
    <text evidence="2">The sequence shown here is derived from an EMBL/GenBank/DDBJ whole genome shotgun (WGS) entry which is preliminary data.</text>
</comment>